<feature type="region of interest" description="Disordered" evidence="1">
    <location>
        <begin position="474"/>
        <end position="498"/>
    </location>
</feature>
<evidence type="ECO:0000313" key="2">
    <source>
        <dbReference type="EMBL" id="OCF31772.1"/>
    </source>
</evidence>
<feature type="region of interest" description="Disordered" evidence="1">
    <location>
        <begin position="1"/>
        <end position="195"/>
    </location>
</feature>
<organism evidence="2 3">
    <name type="scientific">Kwoniella heveanensis BCC8398</name>
    <dbReference type="NCBI Taxonomy" id="1296120"/>
    <lineage>
        <taxon>Eukaryota</taxon>
        <taxon>Fungi</taxon>
        <taxon>Dikarya</taxon>
        <taxon>Basidiomycota</taxon>
        <taxon>Agaricomycotina</taxon>
        <taxon>Tremellomycetes</taxon>
        <taxon>Tremellales</taxon>
        <taxon>Cryptococcaceae</taxon>
        <taxon>Kwoniella</taxon>
    </lineage>
</organism>
<evidence type="ECO:0008006" key="4">
    <source>
        <dbReference type="Google" id="ProtNLM"/>
    </source>
</evidence>
<dbReference type="NCBIfam" id="TIGR02453">
    <property type="entry name" value="TIGR02453 family protein"/>
    <property type="match status" value="1"/>
</dbReference>
<dbReference type="AlphaFoldDB" id="A0A1B9GKY3"/>
<keyword evidence="3" id="KW-1185">Reference proteome</keyword>
<dbReference type="PANTHER" id="PTHR36452:SF1">
    <property type="entry name" value="DUF2461 DOMAIN-CONTAINING PROTEIN"/>
    <property type="match status" value="1"/>
</dbReference>
<dbReference type="PANTHER" id="PTHR36452">
    <property type="entry name" value="CHROMOSOME 12, WHOLE GENOME SHOTGUN SEQUENCE"/>
    <property type="match status" value="1"/>
</dbReference>
<gene>
    <name evidence="2" type="ORF">I316_06579</name>
</gene>
<reference evidence="3" key="2">
    <citation type="submission" date="2013-12" db="EMBL/GenBank/DDBJ databases">
        <title>Evolution of pathogenesis and genome organization in the Tremellales.</title>
        <authorList>
            <person name="Cuomo C."/>
            <person name="Litvintseva A."/>
            <person name="Heitman J."/>
            <person name="Chen Y."/>
            <person name="Sun S."/>
            <person name="Springer D."/>
            <person name="Dromer F."/>
            <person name="Young S."/>
            <person name="Zeng Q."/>
            <person name="Chapman S."/>
            <person name="Gujja S."/>
            <person name="Saif S."/>
            <person name="Birren B."/>
        </authorList>
    </citation>
    <scope>NUCLEOTIDE SEQUENCE [LARGE SCALE GENOMIC DNA]</scope>
    <source>
        <strain evidence="3">BCC8398</strain>
    </source>
</reference>
<dbReference type="EMBL" id="KV700131">
    <property type="protein sequence ID" value="OCF31772.1"/>
    <property type="molecule type" value="Genomic_DNA"/>
</dbReference>
<evidence type="ECO:0000313" key="3">
    <source>
        <dbReference type="Proteomes" id="UP000092666"/>
    </source>
</evidence>
<reference evidence="2 3" key="1">
    <citation type="submission" date="2013-07" db="EMBL/GenBank/DDBJ databases">
        <title>The Genome Sequence of Cryptococcus heveanensis BCC8398.</title>
        <authorList>
            <consortium name="The Broad Institute Genome Sequencing Platform"/>
            <person name="Cuomo C."/>
            <person name="Litvintseva A."/>
            <person name="Chen Y."/>
            <person name="Heitman J."/>
            <person name="Sun S."/>
            <person name="Springer D."/>
            <person name="Dromer F."/>
            <person name="Young S.K."/>
            <person name="Zeng Q."/>
            <person name="Gargeya S."/>
            <person name="Fitzgerald M."/>
            <person name="Abouelleil A."/>
            <person name="Alvarado L."/>
            <person name="Berlin A.M."/>
            <person name="Chapman S.B."/>
            <person name="Dewar J."/>
            <person name="Goldberg J."/>
            <person name="Griggs A."/>
            <person name="Gujja S."/>
            <person name="Hansen M."/>
            <person name="Howarth C."/>
            <person name="Imamovic A."/>
            <person name="Larimer J."/>
            <person name="McCowan C."/>
            <person name="Murphy C."/>
            <person name="Pearson M."/>
            <person name="Priest M."/>
            <person name="Roberts A."/>
            <person name="Saif S."/>
            <person name="Shea T."/>
            <person name="Sykes S."/>
            <person name="Wortman J."/>
            <person name="Nusbaum C."/>
            <person name="Birren B."/>
        </authorList>
    </citation>
    <scope>NUCLEOTIDE SEQUENCE [LARGE SCALE GENOMIC DNA]</scope>
    <source>
        <strain evidence="2 3">BCC8398</strain>
    </source>
</reference>
<evidence type="ECO:0000256" key="1">
    <source>
        <dbReference type="SAM" id="MobiDB-lite"/>
    </source>
</evidence>
<feature type="compositionally biased region" description="Low complexity" evidence="1">
    <location>
        <begin position="7"/>
        <end position="49"/>
    </location>
</feature>
<dbReference type="InterPro" id="IPR012808">
    <property type="entry name" value="CHP02453"/>
</dbReference>
<dbReference type="Proteomes" id="UP000092666">
    <property type="component" value="Unassembled WGS sequence"/>
</dbReference>
<feature type="compositionally biased region" description="Acidic residues" evidence="1">
    <location>
        <begin position="120"/>
        <end position="156"/>
    </location>
</feature>
<sequence length="498" mass="55012">MARPKRTSTAASTPSAADKPASARSSPRISSAKSTPRSAAKSTKASGSTPLRQSVTSTPTRAKWIEKSAKTSPYFPRPKTGRQKVAISKRGNKIAPEESDDEVTGMTESESNAGSSSDDGGSEDNFDPSSDDEDEGIEDEDDDDESVDSDYLDDEDGPKKRKAMIKGGGPTGKAKKAKISHKASSTGKAAKNGSQVYIEGYEDEDEDEDDTDLEEGQEIAGRIYPAPRTGQVPPGRISQNSLNFLKNLQIPERNDRDWFRSHEPAFRQAEKEWKAFVGIVQSRFHEADDEVPILPPNDIIHRIYRDVRFSSDKTPYKKNFSMSTSRGGRKGIWAAYHLSISPNNRSLIAAGVWQPGKNELASIRHQLLTNPRRFRDVIEKKEFVKLFGEAKEKKGKRQNVFGNDDALKVAPKGIEKDHKDIDLLKLRSVAVVHHFTDEQVISEDFQDQLHEVLVIMRPFVRMLNDFIALPTGNDRDAQANGDDGAVNGDNSLGDADDV</sequence>
<dbReference type="Pfam" id="PF09365">
    <property type="entry name" value="DUF2461"/>
    <property type="match status" value="1"/>
</dbReference>
<proteinExistence type="predicted"/>
<protein>
    <recommendedName>
        <fullName evidence="4">TIGR02453 family protein</fullName>
    </recommendedName>
</protein>
<name>A0A1B9GKY3_9TREE</name>
<feature type="compositionally biased region" description="Low complexity" evidence="1">
    <location>
        <begin position="108"/>
        <end position="119"/>
    </location>
</feature>
<dbReference type="STRING" id="1296120.A0A1B9GKY3"/>
<dbReference type="OrthoDB" id="2537769at2759"/>
<feature type="compositionally biased region" description="Polar residues" evidence="1">
    <location>
        <begin position="50"/>
        <end position="60"/>
    </location>
</feature>
<accession>A0A1B9GKY3</accession>